<gene>
    <name evidence="1" type="ORF">H9890_03360</name>
</gene>
<name>A0A9D1Q7W2_9FIRM</name>
<reference evidence="1" key="1">
    <citation type="journal article" date="2021" name="PeerJ">
        <title>Extensive microbial diversity within the chicken gut microbiome revealed by metagenomics and culture.</title>
        <authorList>
            <person name="Gilroy R."/>
            <person name="Ravi A."/>
            <person name="Getino M."/>
            <person name="Pursley I."/>
            <person name="Horton D.L."/>
            <person name="Alikhan N.F."/>
            <person name="Baker D."/>
            <person name="Gharbi K."/>
            <person name="Hall N."/>
            <person name="Watson M."/>
            <person name="Adriaenssens E.M."/>
            <person name="Foster-Nyarko E."/>
            <person name="Jarju S."/>
            <person name="Secka A."/>
            <person name="Antonio M."/>
            <person name="Oren A."/>
            <person name="Chaudhuri R.R."/>
            <person name="La Ragione R."/>
            <person name="Hildebrand F."/>
            <person name="Pallen M.J."/>
        </authorList>
    </citation>
    <scope>NUCLEOTIDE SEQUENCE</scope>
    <source>
        <strain evidence="1">ChiHcolR34-3080</strain>
    </source>
</reference>
<dbReference type="AlphaFoldDB" id="A0A9D1Q7W2"/>
<dbReference type="Proteomes" id="UP000823933">
    <property type="component" value="Unassembled WGS sequence"/>
</dbReference>
<proteinExistence type="predicted"/>
<dbReference type="EMBL" id="DXHQ01000037">
    <property type="protein sequence ID" value="HIW08425.1"/>
    <property type="molecule type" value="Genomic_DNA"/>
</dbReference>
<protein>
    <submittedName>
        <fullName evidence="1">Uncharacterized protein</fullName>
    </submittedName>
</protein>
<reference evidence="1" key="2">
    <citation type="submission" date="2021-04" db="EMBL/GenBank/DDBJ databases">
        <authorList>
            <person name="Gilroy R."/>
        </authorList>
    </citation>
    <scope>NUCLEOTIDE SEQUENCE</scope>
    <source>
        <strain evidence="1">ChiHcolR34-3080</strain>
    </source>
</reference>
<organism evidence="1 2">
    <name type="scientific">Candidatus Faecalibacterium intestinigallinarum</name>
    <dbReference type="NCBI Taxonomy" id="2838581"/>
    <lineage>
        <taxon>Bacteria</taxon>
        <taxon>Bacillati</taxon>
        <taxon>Bacillota</taxon>
        <taxon>Clostridia</taxon>
        <taxon>Eubacteriales</taxon>
        <taxon>Oscillospiraceae</taxon>
        <taxon>Faecalibacterium</taxon>
    </lineage>
</organism>
<sequence>MWIYRSPIGPFVIRRARDGYYELWHGSECYGRYINPVAAADDVYLQHTGCDQWDDLNISNAPTDLGEWERT</sequence>
<evidence type="ECO:0000313" key="2">
    <source>
        <dbReference type="Proteomes" id="UP000823933"/>
    </source>
</evidence>
<comment type="caution">
    <text evidence="1">The sequence shown here is derived from an EMBL/GenBank/DDBJ whole genome shotgun (WGS) entry which is preliminary data.</text>
</comment>
<accession>A0A9D1Q7W2</accession>
<evidence type="ECO:0000313" key="1">
    <source>
        <dbReference type="EMBL" id="HIW08425.1"/>
    </source>
</evidence>